<comment type="caution">
    <text evidence="2">The sequence shown here is derived from an EMBL/GenBank/DDBJ whole genome shotgun (WGS) entry which is preliminary data.</text>
</comment>
<evidence type="ECO:0000256" key="1">
    <source>
        <dbReference type="SAM" id="SignalP"/>
    </source>
</evidence>
<proteinExistence type="predicted"/>
<keyword evidence="1" id="KW-0732">Signal</keyword>
<organism evidence="2 3">
    <name type="scientific">Roseinatronobacter monicus</name>
    <dbReference type="NCBI Taxonomy" id="393481"/>
    <lineage>
        <taxon>Bacteria</taxon>
        <taxon>Pseudomonadati</taxon>
        <taxon>Pseudomonadota</taxon>
        <taxon>Alphaproteobacteria</taxon>
        <taxon>Rhodobacterales</taxon>
        <taxon>Paracoccaceae</taxon>
        <taxon>Roseinatronobacter</taxon>
    </lineage>
</organism>
<dbReference type="AlphaFoldDB" id="A0A543KG97"/>
<evidence type="ECO:0008006" key="4">
    <source>
        <dbReference type="Google" id="ProtNLM"/>
    </source>
</evidence>
<accession>A0A543KG97</accession>
<sequence>MNRILIAAASCLIAVPAFAQEPGRYVYADFESSVPHIDLAECPEGLAQGDVTCRVTMNEDALHVYVFEAAGDRPFVSVHAYYDEDFDLVLTK</sequence>
<evidence type="ECO:0000313" key="2">
    <source>
        <dbReference type="EMBL" id="TQM94118.1"/>
    </source>
</evidence>
<dbReference type="RefSeq" id="WP_142082541.1">
    <property type="nucleotide sequence ID" value="NZ_VFPT01000001.1"/>
</dbReference>
<name>A0A543KG97_9RHOB</name>
<dbReference type="Proteomes" id="UP000320582">
    <property type="component" value="Unassembled WGS sequence"/>
</dbReference>
<reference evidence="2 3" key="1">
    <citation type="submission" date="2019-06" db="EMBL/GenBank/DDBJ databases">
        <title>Genomic Encyclopedia of Archaeal and Bacterial Type Strains, Phase II (KMG-II): from individual species to whole genera.</title>
        <authorList>
            <person name="Goeker M."/>
        </authorList>
    </citation>
    <scope>NUCLEOTIDE SEQUENCE [LARGE SCALE GENOMIC DNA]</scope>
    <source>
        <strain evidence="2 3">DSM 18423</strain>
    </source>
</reference>
<feature type="chain" id="PRO_5021819563" description="DUF4333 domain-containing protein" evidence="1">
    <location>
        <begin position="20"/>
        <end position="92"/>
    </location>
</feature>
<feature type="signal peptide" evidence="1">
    <location>
        <begin position="1"/>
        <end position="19"/>
    </location>
</feature>
<protein>
    <recommendedName>
        <fullName evidence="4">DUF4333 domain-containing protein</fullName>
    </recommendedName>
</protein>
<dbReference type="EMBL" id="VFPT01000001">
    <property type="protein sequence ID" value="TQM94118.1"/>
    <property type="molecule type" value="Genomic_DNA"/>
</dbReference>
<evidence type="ECO:0000313" key="3">
    <source>
        <dbReference type="Proteomes" id="UP000320582"/>
    </source>
</evidence>
<gene>
    <name evidence="2" type="ORF">BD293_2781</name>
</gene>
<dbReference type="OrthoDB" id="7274522at2"/>
<keyword evidence="3" id="KW-1185">Reference proteome</keyword>